<reference evidence="1 2" key="1">
    <citation type="submission" date="2020-06" db="EMBL/GenBank/DDBJ databases">
        <title>Transcriptomic and genomic resources for Thalictrum thalictroides and T. hernandezii: Facilitating candidate gene discovery in an emerging model plant lineage.</title>
        <authorList>
            <person name="Arias T."/>
            <person name="Riano-Pachon D.M."/>
            <person name="Di Stilio V.S."/>
        </authorList>
    </citation>
    <scope>NUCLEOTIDE SEQUENCE [LARGE SCALE GENOMIC DNA]</scope>
    <source>
        <strain evidence="2">cv. WT478/WT964</strain>
        <tissue evidence="1">Leaves</tissue>
    </source>
</reference>
<proteinExistence type="predicted"/>
<evidence type="ECO:0000313" key="1">
    <source>
        <dbReference type="EMBL" id="KAF5198549.1"/>
    </source>
</evidence>
<keyword evidence="2" id="KW-1185">Reference proteome</keyword>
<name>A0A7J6WMF8_THATH</name>
<evidence type="ECO:0000313" key="2">
    <source>
        <dbReference type="Proteomes" id="UP000554482"/>
    </source>
</evidence>
<dbReference type="AlphaFoldDB" id="A0A7J6WMF8"/>
<dbReference type="EMBL" id="JABWDY010013129">
    <property type="protein sequence ID" value="KAF5198549.1"/>
    <property type="molecule type" value="Genomic_DNA"/>
</dbReference>
<accession>A0A7J6WMF8</accession>
<gene>
    <name evidence="1" type="ORF">FRX31_011864</name>
</gene>
<protein>
    <submittedName>
        <fullName evidence="1">Uncharacterized protein</fullName>
    </submittedName>
</protein>
<sequence>MAKLYCHAGNIQKLCRQPAGANHCRWEQLPICQSLAHCFTVQCHPKSVTPWNHNEPRPDQKQLL</sequence>
<organism evidence="1 2">
    <name type="scientific">Thalictrum thalictroides</name>
    <name type="common">Rue-anemone</name>
    <name type="synonym">Anemone thalictroides</name>
    <dbReference type="NCBI Taxonomy" id="46969"/>
    <lineage>
        <taxon>Eukaryota</taxon>
        <taxon>Viridiplantae</taxon>
        <taxon>Streptophyta</taxon>
        <taxon>Embryophyta</taxon>
        <taxon>Tracheophyta</taxon>
        <taxon>Spermatophyta</taxon>
        <taxon>Magnoliopsida</taxon>
        <taxon>Ranunculales</taxon>
        <taxon>Ranunculaceae</taxon>
        <taxon>Thalictroideae</taxon>
        <taxon>Thalictrum</taxon>
    </lineage>
</organism>
<comment type="caution">
    <text evidence="1">The sequence shown here is derived from an EMBL/GenBank/DDBJ whole genome shotgun (WGS) entry which is preliminary data.</text>
</comment>
<dbReference type="Proteomes" id="UP000554482">
    <property type="component" value="Unassembled WGS sequence"/>
</dbReference>